<comment type="caution">
    <text evidence="1">The sequence shown here is derived from an EMBL/GenBank/DDBJ whole genome shotgun (WGS) entry which is preliminary data.</text>
</comment>
<dbReference type="OrthoDB" id="597091at2"/>
<dbReference type="Pfam" id="PF16248">
    <property type="entry name" value="DUF4905"/>
    <property type="match status" value="1"/>
</dbReference>
<reference evidence="1 2" key="1">
    <citation type="submission" date="2019-07" db="EMBL/GenBank/DDBJ databases">
        <authorList>
            <person name="Kim J."/>
        </authorList>
    </citation>
    <scope>NUCLEOTIDE SEQUENCE [LARGE SCALE GENOMIC DNA]</scope>
    <source>
        <strain evidence="2">dk17</strain>
    </source>
</reference>
<sequence>MTMLQPSIQKKFNGTIWRLEFDELSSVLALEIRNQQDKQTSFTSIDINTGNINFEGLTTPERWLTGIECVYNNVLLLHHYKNESGPEHRAVIGIDATNGQTLWSNYSLAYDHLTEDGPALYNTSVQPRKLFIADIKTGTTKSPNNSAANKPLQNRIVIPDMLPAADLVPGSLPLPPYGNIVHYLRHNNYIIVSLHTQKNGSLQQHLFVMRGSEIVFTDLLNTSIQKLQPEAFVIHNNTLVFITNRDTINIINL</sequence>
<keyword evidence="2" id="KW-1185">Reference proteome</keyword>
<evidence type="ECO:0000313" key="1">
    <source>
        <dbReference type="EMBL" id="TWR28813.1"/>
    </source>
</evidence>
<proteinExistence type="predicted"/>
<gene>
    <name evidence="1" type="ORF">FPZ43_11110</name>
</gene>
<dbReference type="Proteomes" id="UP000320042">
    <property type="component" value="Unassembled WGS sequence"/>
</dbReference>
<dbReference type="InterPro" id="IPR032595">
    <property type="entry name" value="DUF4905"/>
</dbReference>
<evidence type="ECO:0000313" key="2">
    <source>
        <dbReference type="Proteomes" id="UP000320042"/>
    </source>
</evidence>
<accession>A0A563UBZ9</accession>
<dbReference type="AlphaFoldDB" id="A0A563UBZ9"/>
<dbReference type="EMBL" id="VOEJ01000005">
    <property type="protein sequence ID" value="TWR28813.1"/>
    <property type="molecule type" value="Genomic_DNA"/>
</dbReference>
<organism evidence="1 2">
    <name type="scientific">Mucilaginibacter pallidiroseus</name>
    <dbReference type="NCBI Taxonomy" id="2599295"/>
    <lineage>
        <taxon>Bacteria</taxon>
        <taxon>Pseudomonadati</taxon>
        <taxon>Bacteroidota</taxon>
        <taxon>Sphingobacteriia</taxon>
        <taxon>Sphingobacteriales</taxon>
        <taxon>Sphingobacteriaceae</taxon>
        <taxon>Mucilaginibacter</taxon>
    </lineage>
</organism>
<protein>
    <submittedName>
        <fullName evidence="1">DUF4905 domain-containing protein</fullName>
    </submittedName>
</protein>
<name>A0A563UBZ9_9SPHI</name>
<dbReference type="RefSeq" id="WP_146381998.1">
    <property type="nucleotide sequence ID" value="NZ_VOEJ01000005.1"/>
</dbReference>